<reference evidence="1" key="1">
    <citation type="submission" date="2020-11" db="EMBL/GenBank/DDBJ databases">
        <authorList>
            <person name="Tran Van P."/>
        </authorList>
    </citation>
    <scope>NUCLEOTIDE SEQUENCE</scope>
</reference>
<sequence length="128" mass="14051">MTSCGRTNLDNHESTIRVMCMLSPNDMANSIVKADTTGRWRFSYSCHLGVVVGSSPRLRLSPDTGTTTAFIPSEARAMNEITNGRLTAPAIFRQAHEILLDLSTVPMTYLHPKCQLQVPDDLIVSMGV</sequence>
<dbReference type="EMBL" id="OD574331">
    <property type="protein sequence ID" value="CAD7450278.1"/>
    <property type="molecule type" value="Genomic_DNA"/>
</dbReference>
<dbReference type="AlphaFoldDB" id="A0A7R9FB52"/>
<organism evidence="1">
    <name type="scientific">Timema bartmani</name>
    <dbReference type="NCBI Taxonomy" id="61472"/>
    <lineage>
        <taxon>Eukaryota</taxon>
        <taxon>Metazoa</taxon>
        <taxon>Ecdysozoa</taxon>
        <taxon>Arthropoda</taxon>
        <taxon>Hexapoda</taxon>
        <taxon>Insecta</taxon>
        <taxon>Pterygota</taxon>
        <taxon>Neoptera</taxon>
        <taxon>Polyneoptera</taxon>
        <taxon>Phasmatodea</taxon>
        <taxon>Timematodea</taxon>
        <taxon>Timematoidea</taxon>
        <taxon>Timematidae</taxon>
        <taxon>Timema</taxon>
    </lineage>
</organism>
<evidence type="ECO:0000313" key="1">
    <source>
        <dbReference type="EMBL" id="CAD7450278.1"/>
    </source>
</evidence>
<accession>A0A7R9FB52</accession>
<proteinExistence type="predicted"/>
<name>A0A7R9FB52_9NEOP</name>
<gene>
    <name evidence="1" type="ORF">TBIB3V08_LOCUS12548</name>
</gene>
<protein>
    <submittedName>
        <fullName evidence="1">Uncharacterized protein</fullName>
    </submittedName>
</protein>